<proteinExistence type="predicted"/>
<evidence type="ECO:0000313" key="1">
    <source>
        <dbReference type="EMBL" id="SFA58766.1"/>
    </source>
</evidence>
<accession>A0A1I0U6E1</accession>
<name>A0A1I0U6E1_9SPHI</name>
<organism evidence="1 2">
    <name type="scientific">Pedobacter suwonensis</name>
    <dbReference type="NCBI Taxonomy" id="332999"/>
    <lineage>
        <taxon>Bacteria</taxon>
        <taxon>Pseudomonadati</taxon>
        <taxon>Bacteroidota</taxon>
        <taxon>Sphingobacteriia</taxon>
        <taxon>Sphingobacteriales</taxon>
        <taxon>Sphingobacteriaceae</taxon>
        <taxon>Pedobacter</taxon>
    </lineage>
</organism>
<reference evidence="2" key="1">
    <citation type="submission" date="2016-10" db="EMBL/GenBank/DDBJ databases">
        <authorList>
            <person name="Varghese N."/>
            <person name="Submissions S."/>
        </authorList>
    </citation>
    <scope>NUCLEOTIDE SEQUENCE [LARGE SCALE GENOMIC DNA]</scope>
    <source>
        <strain evidence="2">DSM 18130</strain>
    </source>
</reference>
<dbReference type="STRING" id="332999.SAMN04488511_12054"/>
<dbReference type="EMBL" id="FOJM01000020">
    <property type="protein sequence ID" value="SFA58766.1"/>
    <property type="molecule type" value="Genomic_DNA"/>
</dbReference>
<dbReference type="AlphaFoldDB" id="A0A1I0U6E1"/>
<keyword evidence="2" id="KW-1185">Reference proteome</keyword>
<evidence type="ECO:0000313" key="2">
    <source>
        <dbReference type="Proteomes" id="UP000198836"/>
    </source>
</evidence>
<gene>
    <name evidence="1" type="ORF">SAMN04488511_12054</name>
</gene>
<sequence>MGQSNNSPNIDLNQQNIGKSLFKKSKGGDLKSTYLGKISDTSGKVRFYVVTEFMRFRADIVYHGQSKLIFYNSSKKVNAQYYFDMPEELPFKLESNTLYFHDSNEKLSLLTLQIGEQLPKHIFNSY</sequence>
<dbReference type="Proteomes" id="UP000198836">
    <property type="component" value="Unassembled WGS sequence"/>
</dbReference>
<protein>
    <submittedName>
        <fullName evidence="1">Uncharacterized protein</fullName>
    </submittedName>
</protein>